<keyword evidence="3 10" id="KW-0820">tRNA-binding</keyword>
<dbReference type="EC" id="2.1.1.214" evidence="9"/>
<evidence type="ECO:0000256" key="3">
    <source>
        <dbReference type="ARBA" id="ARBA00022555"/>
    </source>
</evidence>
<evidence type="ECO:0000313" key="13">
    <source>
        <dbReference type="EMBL" id="CCF57162.1"/>
    </source>
</evidence>
<dbReference type="InterPro" id="IPR059073">
    <property type="entry name" value="TRMT11_N"/>
</dbReference>
<dbReference type="GO" id="GO:0005737">
    <property type="term" value="C:cytoplasm"/>
    <property type="evidence" value="ECO:0007669"/>
    <property type="project" value="UniProtKB-SubCell"/>
</dbReference>
<dbReference type="GeneID" id="13885081"/>
<gene>
    <name evidence="13" type="primary">KAFR0C01690</name>
    <name evidence="13" type="ORF">KAFR_0C01690</name>
</gene>
<dbReference type="Gene3D" id="3.40.50.150">
    <property type="entry name" value="Vaccinia Virus protein VP39"/>
    <property type="match status" value="1"/>
</dbReference>
<dbReference type="Proteomes" id="UP000005220">
    <property type="component" value="Chromosome 3"/>
</dbReference>
<dbReference type="PROSITE" id="PS00092">
    <property type="entry name" value="N6_MTASE"/>
    <property type="match status" value="1"/>
</dbReference>
<keyword evidence="4 10" id="KW-0489">Methyltransferase</keyword>
<evidence type="ECO:0000256" key="9">
    <source>
        <dbReference type="ARBA" id="ARBA00066937"/>
    </source>
</evidence>
<dbReference type="FunFam" id="3.40.50.150:FF:000260">
    <property type="entry name" value="RNA methylase family protein"/>
    <property type="match status" value="1"/>
</dbReference>
<evidence type="ECO:0000256" key="4">
    <source>
        <dbReference type="ARBA" id="ARBA00022603"/>
    </source>
</evidence>
<comment type="subcellular location">
    <subcellularLocation>
        <location evidence="1">Cytoplasm</location>
    </subcellularLocation>
</comment>
<feature type="domain" description="Ribosomal RNA large subunit methyltransferase K/L-like methyltransferase" evidence="11">
    <location>
        <begin position="193"/>
        <end position="306"/>
    </location>
</feature>
<proteinExistence type="inferred from homology"/>
<dbReference type="PROSITE" id="PS51627">
    <property type="entry name" value="SAM_MT_TRM11"/>
    <property type="match status" value="1"/>
</dbReference>
<accession>H2AS12</accession>
<evidence type="ECO:0000256" key="8">
    <source>
        <dbReference type="ARBA" id="ARBA00022884"/>
    </source>
</evidence>
<dbReference type="InParanoid" id="H2AS12"/>
<dbReference type="EMBL" id="HE650823">
    <property type="protein sequence ID" value="CCF57162.1"/>
    <property type="molecule type" value="Genomic_DNA"/>
</dbReference>
<dbReference type="OrthoDB" id="296065at2759"/>
<dbReference type="FunCoup" id="H2AS12">
    <property type="interactions" value="879"/>
</dbReference>
<keyword evidence="2" id="KW-0963">Cytoplasm</keyword>
<dbReference type="InterPro" id="IPR002052">
    <property type="entry name" value="DNA_methylase_N6_adenine_CS"/>
</dbReference>
<dbReference type="Pfam" id="PF25904">
    <property type="entry name" value="Tmrp11_N"/>
    <property type="match status" value="1"/>
</dbReference>
<dbReference type="Pfam" id="PF01170">
    <property type="entry name" value="UPF0020"/>
    <property type="match status" value="1"/>
</dbReference>
<keyword evidence="5 10" id="KW-0808">Transferase</keyword>
<dbReference type="AlphaFoldDB" id="H2AS12"/>
<organism evidence="13 14">
    <name type="scientific">Kazachstania africana (strain ATCC 22294 / BCRC 22015 / CBS 2517 / CECT 1963 / NBRC 1671 / NRRL Y-8276)</name>
    <name type="common">Yeast</name>
    <name type="synonym">Kluyveromyces africanus</name>
    <dbReference type="NCBI Taxonomy" id="1071382"/>
    <lineage>
        <taxon>Eukaryota</taxon>
        <taxon>Fungi</taxon>
        <taxon>Dikarya</taxon>
        <taxon>Ascomycota</taxon>
        <taxon>Saccharomycotina</taxon>
        <taxon>Saccharomycetes</taxon>
        <taxon>Saccharomycetales</taxon>
        <taxon>Saccharomycetaceae</taxon>
        <taxon>Kazachstania</taxon>
    </lineage>
</organism>
<dbReference type="GO" id="GO:0043528">
    <property type="term" value="C:tRNA (m2G10) methyltransferase complex"/>
    <property type="evidence" value="ECO:0007669"/>
    <property type="project" value="EnsemblFungi"/>
</dbReference>
<keyword evidence="8 10" id="KW-0694">RNA-binding</keyword>
<evidence type="ECO:0000256" key="7">
    <source>
        <dbReference type="ARBA" id="ARBA00022694"/>
    </source>
</evidence>
<feature type="domain" description="tRNA (guanine(10)-N(2))-methyltransferase TRMT11 N-terminal" evidence="12">
    <location>
        <begin position="8"/>
        <end position="183"/>
    </location>
</feature>
<dbReference type="InterPro" id="IPR000241">
    <property type="entry name" value="RlmKL-like_Mtase"/>
</dbReference>
<dbReference type="PANTHER" id="PTHR13370:SF3">
    <property type="entry name" value="TRNA (GUANINE(10)-N2)-METHYLTRANSFERASE HOMOLOG"/>
    <property type="match status" value="1"/>
</dbReference>
<dbReference type="STRING" id="1071382.H2AS12"/>
<dbReference type="SUPFAM" id="SSF53335">
    <property type="entry name" value="S-adenosyl-L-methionine-dependent methyltransferases"/>
    <property type="match status" value="1"/>
</dbReference>
<keyword evidence="6 10" id="KW-0949">S-adenosyl-L-methionine</keyword>
<evidence type="ECO:0000313" key="14">
    <source>
        <dbReference type="Proteomes" id="UP000005220"/>
    </source>
</evidence>
<protein>
    <recommendedName>
        <fullName evidence="9">tRNA (guanine(10)-N(2))-methyltransferase</fullName>
        <ecNumber evidence="9">2.1.1.214</ecNumber>
    </recommendedName>
</protein>
<evidence type="ECO:0000256" key="6">
    <source>
        <dbReference type="ARBA" id="ARBA00022691"/>
    </source>
</evidence>
<dbReference type="HOGENOM" id="CLU_029646_3_0_1"/>
<dbReference type="GO" id="GO:0000049">
    <property type="term" value="F:tRNA binding"/>
    <property type="evidence" value="ECO:0007669"/>
    <property type="project" value="UniProtKB-UniRule"/>
</dbReference>
<keyword evidence="14" id="KW-1185">Reference proteome</keyword>
<evidence type="ECO:0000259" key="12">
    <source>
        <dbReference type="Pfam" id="PF25904"/>
    </source>
</evidence>
<dbReference type="PIRSF" id="PIRSF017259">
    <property type="entry name" value="tRNA_mtfrase_TRM11"/>
    <property type="match status" value="1"/>
</dbReference>
<evidence type="ECO:0000256" key="10">
    <source>
        <dbReference type="PROSITE-ProRule" id="PRU00959"/>
    </source>
</evidence>
<evidence type="ECO:0000256" key="5">
    <source>
        <dbReference type="ARBA" id="ARBA00022679"/>
    </source>
</evidence>
<evidence type="ECO:0000256" key="2">
    <source>
        <dbReference type="ARBA" id="ARBA00022490"/>
    </source>
</evidence>
<keyword evidence="7 10" id="KW-0819">tRNA processing</keyword>
<evidence type="ECO:0000256" key="1">
    <source>
        <dbReference type="ARBA" id="ARBA00004496"/>
    </source>
</evidence>
<dbReference type="PANTHER" id="PTHR13370">
    <property type="entry name" value="RNA METHYLASE-RELATED"/>
    <property type="match status" value="1"/>
</dbReference>
<name>H2AS12_KAZAF</name>
<dbReference type="KEGG" id="kaf:KAFR_0C01690"/>
<comment type="similarity">
    <text evidence="10">Belongs to the class I-like SAM-binding methyltransferase superfamily. TRM11 methyltransferase family.</text>
</comment>
<reference evidence="13 14" key="1">
    <citation type="journal article" date="2011" name="Proc. Natl. Acad. Sci. U.S.A.">
        <title>Evolutionary erosion of yeast sex chromosomes by mating-type switching accidents.</title>
        <authorList>
            <person name="Gordon J.L."/>
            <person name="Armisen D."/>
            <person name="Proux-Wera E."/>
            <person name="Oheigeartaigh S.S."/>
            <person name="Byrne K.P."/>
            <person name="Wolfe K.H."/>
        </authorList>
    </citation>
    <scope>NUCLEOTIDE SEQUENCE [LARGE SCALE GENOMIC DNA]</scope>
    <source>
        <strain evidence="14">ATCC 22294 / BCRC 22015 / CBS 2517 / CECT 1963 / NBRC 1671 / NRRL Y-8276</strain>
    </source>
</reference>
<dbReference type="RefSeq" id="XP_003956297.1">
    <property type="nucleotide sequence ID" value="XM_003956248.1"/>
</dbReference>
<evidence type="ECO:0000259" key="11">
    <source>
        <dbReference type="Pfam" id="PF01170"/>
    </source>
</evidence>
<dbReference type="eggNOG" id="KOG2671">
    <property type="taxonomic scope" value="Eukaryota"/>
</dbReference>
<dbReference type="InterPro" id="IPR029063">
    <property type="entry name" value="SAM-dependent_MTases_sf"/>
</dbReference>
<dbReference type="GO" id="GO:0160102">
    <property type="term" value="F:tRNA (guanine(10)-N2)-methyltransferase activity"/>
    <property type="evidence" value="ECO:0007669"/>
    <property type="project" value="UniProtKB-EC"/>
</dbReference>
<dbReference type="GO" id="GO:0030488">
    <property type="term" value="P:tRNA methylation"/>
    <property type="evidence" value="ECO:0007669"/>
    <property type="project" value="EnsemblFungi"/>
</dbReference>
<sequence>MTNVKQKKKYLLYMVQVHTNFRRAELESLADLYNIDIDFATYSEDSPFFYVELDSDDVARDWIKRSILTRAIYEYWGDGKTLEELHESIKSQPFIEHYKQIYKNDSFKFEFENYRGGSNKYSTKDRIKQIESFGYLQFEGKIDLKKAKQVYTLIEQYEPISDNIAGEKPTHFIFGRLVQTSNRRSVEKFDLKKRPYKGTTSFEAELSLISCNIAQVKFGSFMYDPFAGTGSFLVAGGHFGALVFGSDIDGRMIRGRSLNENISSNFKHYDDSNKFLDVMTMDFTHNALRSNLVIDTILCDPPYGIRESIKVLGARDPERFVGKENIEIDGEKAYLRKDYIPTKKPISLDLLLDDLLNFASERLPINGRLAFWMPTANDENIETIVPLHSHLELKYNCVQEFNKWSRRLLVYINRGPSFNGPTNNGTKRSTTNFRERYFSNFN</sequence>
<dbReference type="InterPro" id="IPR016691">
    <property type="entry name" value="TRMT11"/>
</dbReference>